<gene>
    <name evidence="3" type="ORF">NP233_g11411</name>
</gene>
<reference evidence="3" key="1">
    <citation type="submission" date="2022-07" db="EMBL/GenBank/DDBJ databases">
        <title>Genome Sequence of Leucocoprinus birnbaumii.</title>
        <authorList>
            <person name="Buettner E."/>
        </authorList>
    </citation>
    <scope>NUCLEOTIDE SEQUENCE</scope>
    <source>
        <strain evidence="3">VT141</strain>
    </source>
</reference>
<organism evidence="3 4">
    <name type="scientific">Leucocoprinus birnbaumii</name>
    <dbReference type="NCBI Taxonomy" id="56174"/>
    <lineage>
        <taxon>Eukaryota</taxon>
        <taxon>Fungi</taxon>
        <taxon>Dikarya</taxon>
        <taxon>Basidiomycota</taxon>
        <taxon>Agaricomycotina</taxon>
        <taxon>Agaricomycetes</taxon>
        <taxon>Agaricomycetidae</taxon>
        <taxon>Agaricales</taxon>
        <taxon>Agaricineae</taxon>
        <taxon>Agaricaceae</taxon>
        <taxon>Leucocoprinus</taxon>
    </lineage>
</organism>
<dbReference type="Proteomes" id="UP001213000">
    <property type="component" value="Unassembled WGS sequence"/>
</dbReference>
<protein>
    <recommendedName>
        <fullName evidence="2">DUF6532 domain-containing protein</fullName>
    </recommendedName>
</protein>
<feature type="compositionally biased region" description="Basic and acidic residues" evidence="1">
    <location>
        <begin position="175"/>
        <end position="197"/>
    </location>
</feature>
<proteinExistence type="predicted"/>
<comment type="caution">
    <text evidence="3">The sequence shown here is derived from an EMBL/GenBank/DDBJ whole genome shotgun (WGS) entry which is preliminary data.</text>
</comment>
<dbReference type="Pfam" id="PF20149">
    <property type="entry name" value="DUF6532"/>
    <property type="match status" value="1"/>
</dbReference>
<dbReference type="EMBL" id="JANIEX010001362">
    <property type="protein sequence ID" value="KAJ3558866.1"/>
    <property type="molecule type" value="Genomic_DNA"/>
</dbReference>
<evidence type="ECO:0000313" key="4">
    <source>
        <dbReference type="Proteomes" id="UP001213000"/>
    </source>
</evidence>
<sequence>MVKFNRDLAKFLCSKLRFTYQDTIKKTGIYQNKIISNTLNAVVFKHKKDGGIIHEDLFRDANVRPIALILTAVECALDEWNTGKHEKIMFMATEYELKYKNHVADLKDLNEESSHARVQTDLEDQQAEACLSKTEKKAILEDLENVTSGESDGGYSDDNEAPIRPSQQGGDLESDTEKSGNGDGAGKVHSDGEVDKD</sequence>
<dbReference type="AlphaFoldDB" id="A0AAD5YLB3"/>
<evidence type="ECO:0000256" key="1">
    <source>
        <dbReference type="SAM" id="MobiDB-lite"/>
    </source>
</evidence>
<accession>A0AAD5YLB3</accession>
<evidence type="ECO:0000259" key="2">
    <source>
        <dbReference type="Pfam" id="PF20149"/>
    </source>
</evidence>
<keyword evidence="4" id="KW-1185">Reference proteome</keyword>
<dbReference type="InterPro" id="IPR045341">
    <property type="entry name" value="DUF6532"/>
</dbReference>
<feature type="region of interest" description="Disordered" evidence="1">
    <location>
        <begin position="142"/>
        <end position="197"/>
    </location>
</feature>
<feature type="domain" description="DUF6532" evidence="2">
    <location>
        <begin position="4"/>
        <end position="109"/>
    </location>
</feature>
<name>A0AAD5YLB3_9AGAR</name>
<evidence type="ECO:0000313" key="3">
    <source>
        <dbReference type="EMBL" id="KAJ3558866.1"/>
    </source>
</evidence>